<dbReference type="InterPro" id="IPR023076">
    <property type="entry name" value="HMG_CoA_Rdtase_CS"/>
</dbReference>
<feature type="region of interest" description="Disordered" evidence="10">
    <location>
        <begin position="1"/>
        <end position="38"/>
    </location>
</feature>
<feature type="region of interest" description="Disordered" evidence="10">
    <location>
        <begin position="626"/>
        <end position="670"/>
    </location>
</feature>
<keyword evidence="5 9" id="KW-0521">NADP</keyword>
<evidence type="ECO:0000313" key="11">
    <source>
        <dbReference type="EMBL" id="KAE8260808.1"/>
    </source>
</evidence>
<feature type="transmembrane region" description="Helical" evidence="9">
    <location>
        <begin position="572"/>
        <end position="596"/>
    </location>
</feature>
<proteinExistence type="inferred from homology"/>
<dbReference type="GO" id="GO:0004420">
    <property type="term" value="F:hydroxymethylglutaryl-CoA reductase (NADPH) activity"/>
    <property type="evidence" value="ECO:0007669"/>
    <property type="project" value="UniProtKB-EC"/>
</dbReference>
<feature type="transmembrane region" description="Helical" evidence="9">
    <location>
        <begin position="353"/>
        <end position="374"/>
    </location>
</feature>
<sequence length="1504" mass="158747">MPAASASTAASKAANSSASASTAPAPATSSPSSSKSTWKNPLRNLAEVASRRPIEIIVSTFIIVTLAYFQIIHAITHSHFFAPFDSDSSATPVPAWLQTASTAFSSSSESAAAKLASSPAATTDSLTTHTLVRRANAGGLWTQWHDQPPRTSSSASFIVNLAFLADSTHRSSSSSSSSNAPDAPSLGKLADALNAKLAASSPAASAHEPHSSYTGPVHLTDLASNATTIAFSRISNFPDTTDGTRVFLETLTNPTGLGEIIDEVTGFSIKAASAADGKQANAQETKTTSSSSQRKDQSYHLLPLLSDLVATHPNGNTRRSRAADELRNFRWMAYGIRSLVVRFWALLQQADSADIFVMLMAYILMHATFVNVFLSMRKFGSRFWLGSCILASSIFAFVVALTAAYWLGVTVDPVCLSEALPFLVIVVGWEKPYLLVKAVFSHPDFSQAQQTAKHSNGSAARDTTHLTASNSLAANLNGAYSTQSALAQLDPSAATDDVSTEEQFVRALTARLEAEPELRLAAPPAPVPAHEIVTSAVQRVGPQIVRDYATEIAVLAVGATSGVSGLREFCQLAALILIFDCAFLFGFFVSILSVMVEIHRIRHMQARHKGEKGKVLNGSSPGASMLGGGGGHLGTTTPPNVDSDEVSATPTPATKGLNGSAQGQKKKSVRAKDTLPLWKRVSNYLLGKTDDSEDGVSEKANPIAKLKLLLITAFLTLHSLNLVSTLTTQSAFTRHHSIQEPTPYQTLQESSHLYSIAPNSPVLAPILEKLSLTLPADVDLVVRVSEPVFVILVQDDEPTPSGAARSLSSFAVNQSTAGGRRGIDSHAASRIAATLKRRSAGQQDTLSLDVLDSFMSGWTIIVGDPVISKWMSLALAISIFLNGYLLKGIATGNAAVAQRNAVGAAAYAAARMIGAHLTSEEAKTSSHSKAPSIAASDINDSQIREYHRRVSAAEQRILAPQPNRTGNGPVVNTSIVVPAQRADPERTTDLSGMNKTLSLANLPLERTSMVGQDGDAPAPRPFEELVEIYAGGAGVFFLSDEEIVYLAQKGKIPAYALEKTLQDFERAVRIRRALISRASATKTLETSLLPQMGYDYSQVMGACCENVIGFMPLPVGIAGPLNIDGQILPIPMATTEGTLVASTSRGCKALNAGGGVTTVLTQDAMTRGPALEFPSVVSAARAKRWIDSQAGASIMKTAFDSTSRFARLSSLRCVLAGRTLYVRFATSTGDAMGMNMISKGVEKALDLMQSEHFPEMRVLSLSGNYCTDKKPAAINWIEGRGKSVVAEAIISGATVKSVLKTTVADLVNLNLKKNLIGSAMAGSIGGFNAHAANIVTAIYLATGQDPAQNVESSNCMTLMEAINDGKDLLVTVSMPSIEVGTVGGGTILSPQRAMLEMMGIAGAHPTTPGANAQRLARIIAAGVMAGELSLMAALSAGHLIRAHMAHNRSQPPTPGTMTPAPRPETPKHFAATMTPLVAPPLPSGSQREHLSPTDRRATNASSPA</sequence>
<keyword evidence="12" id="KW-1185">Reference proteome</keyword>
<dbReference type="SUPFAM" id="SSF56542">
    <property type="entry name" value="Substrate-binding domain of HMG-CoA reductase"/>
    <property type="match status" value="1"/>
</dbReference>
<comment type="catalytic activity">
    <reaction evidence="9">
        <text>(R)-mevalonate + 2 NADP(+) + CoA = (3S)-3-hydroxy-3-methylglutaryl-CoA + 2 NADPH + 2 H(+)</text>
        <dbReference type="Rhea" id="RHEA:15989"/>
        <dbReference type="ChEBI" id="CHEBI:15378"/>
        <dbReference type="ChEBI" id="CHEBI:36464"/>
        <dbReference type="ChEBI" id="CHEBI:43074"/>
        <dbReference type="ChEBI" id="CHEBI:57287"/>
        <dbReference type="ChEBI" id="CHEBI:57783"/>
        <dbReference type="ChEBI" id="CHEBI:58349"/>
        <dbReference type="EC" id="1.1.1.34"/>
    </reaction>
</comment>
<reference evidence="11" key="1">
    <citation type="submission" date="2016-04" db="EMBL/GenBank/DDBJ databases">
        <authorList>
            <person name="Nguyen H.D."/>
            <person name="Samba Siva P."/>
            <person name="Cullis J."/>
            <person name="Levesque C.A."/>
            <person name="Hambleton S."/>
        </authorList>
    </citation>
    <scope>NUCLEOTIDE SEQUENCE</scope>
    <source>
        <strain evidence="11">DAOMC 236416</strain>
    </source>
</reference>
<comment type="pathway">
    <text evidence="9">Metabolic intermediate biosynthesis; (R)-mevalonate biosynthesis; (R)-mevalonate from acetyl-CoA: step 3/3.</text>
</comment>
<dbReference type="InterPro" id="IPR000731">
    <property type="entry name" value="SSD"/>
</dbReference>
<comment type="subcellular location">
    <subcellularLocation>
        <location evidence="1 9">Endoplasmic reticulum membrane</location>
        <topology evidence="1 9">Multi-pass membrane protein</topology>
    </subcellularLocation>
</comment>
<dbReference type="EMBL" id="LWDF02000003">
    <property type="protein sequence ID" value="KAE8260808.1"/>
    <property type="molecule type" value="Genomic_DNA"/>
</dbReference>
<dbReference type="InterPro" id="IPR009029">
    <property type="entry name" value="HMG_CoA_Rdtase_sub-bd_dom_sf"/>
</dbReference>
<dbReference type="GO" id="GO:0015936">
    <property type="term" value="P:coenzyme A metabolic process"/>
    <property type="evidence" value="ECO:0007669"/>
    <property type="project" value="InterPro"/>
</dbReference>
<feature type="compositionally biased region" description="Polar residues" evidence="10">
    <location>
        <begin position="646"/>
        <end position="663"/>
    </location>
</feature>
<evidence type="ECO:0000256" key="9">
    <source>
        <dbReference type="RuleBase" id="RU361219"/>
    </source>
</evidence>
<feature type="region of interest" description="Disordered" evidence="10">
    <location>
        <begin position="1446"/>
        <end position="1504"/>
    </location>
</feature>
<evidence type="ECO:0000256" key="10">
    <source>
        <dbReference type="SAM" id="MobiDB-lite"/>
    </source>
</evidence>
<reference evidence="11" key="2">
    <citation type="journal article" date="2019" name="IMA Fungus">
        <title>Genome sequencing and comparison of five Tilletia species to identify candidate genes for the detection of regulated species infecting wheat.</title>
        <authorList>
            <person name="Nguyen H.D.T."/>
            <person name="Sultana T."/>
            <person name="Kesanakurti P."/>
            <person name="Hambleton S."/>
        </authorList>
    </citation>
    <scope>NUCLEOTIDE SEQUENCE</scope>
    <source>
        <strain evidence="11">DAOMC 236416</strain>
    </source>
</reference>
<dbReference type="GO" id="GO:0005778">
    <property type="term" value="C:peroxisomal membrane"/>
    <property type="evidence" value="ECO:0007669"/>
    <property type="project" value="TreeGrafter"/>
</dbReference>
<evidence type="ECO:0000256" key="6">
    <source>
        <dbReference type="ARBA" id="ARBA00022989"/>
    </source>
</evidence>
<dbReference type="UniPathway" id="UPA00058">
    <property type="reaction ID" value="UER00103"/>
</dbReference>
<name>A0A177TQM1_9BASI</name>
<dbReference type="FunFam" id="3.90.770.10:FF:000001">
    <property type="entry name" value="3-hydroxy-3-methylglutaryl coenzyme A reductase"/>
    <property type="match status" value="1"/>
</dbReference>
<dbReference type="Pfam" id="PF00368">
    <property type="entry name" value="HMG-CoA_red"/>
    <property type="match status" value="1"/>
</dbReference>
<dbReference type="PROSITE" id="PS00066">
    <property type="entry name" value="HMG_COA_REDUCTASE_1"/>
    <property type="match status" value="1"/>
</dbReference>
<evidence type="ECO:0000313" key="12">
    <source>
        <dbReference type="Proteomes" id="UP000077521"/>
    </source>
</evidence>
<dbReference type="PROSITE" id="PS50156">
    <property type="entry name" value="SSD"/>
    <property type="match status" value="1"/>
</dbReference>
<evidence type="ECO:0000256" key="1">
    <source>
        <dbReference type="ARBA" id="ARBA00004477"/>
    </source>
</evidence>
<dbReference type="PROSITE" id="PS00318">
    <property type="entry name" value="HMG_COA_REDUCTASE_2"/>
    <property type="match status" value="1"/>
</dbReference>
<dbReference type="Gene3D" id="1.10.3270.10">
    <property type="entry name" value="HMGR, N-terminal domain"/>
    <property type="match status" value="1"/>
</dbReference>
<keyword evidence="7 9" id="KW-0560">Oxidoreductase</keyword>
<feature type="compositionally biased region" description="Low complexity" evidence="10">
    <location>
        <begin position="1"/>
        <end position="37"/>
    </location>
</feature>
<dbReference type="GO" id="GO:0005789">
    <property type="term" value="C:endoplasmic reticulum membrane"/>
    <property type="evidence" value="ECO:0007669"/>
    <property type="project" value="UniProtKB-SubCell"/>
</dbReference>
<organism evidence="11 12">
    <name type="scientific">Tilletia indica</name>
    <dbReference type="NCBI Taxonomy" id="43049"/>
    <lineage>
        <taxon>Eukaryota</taxon>
        <taxon>Fungi</taxon>
        <taxon>Dikarya</taxon>
        <taxon>Basidiomycota</taxon>
        <taxon>Ustilaginomycotina</taxon>
        <taxon>Exobasidiomycetes</taxon>
        <taxon>Tilletiales</taxon>
        <taxon>Tilletiaceae</taxon>
        <taxon>Tilletia</taxon>
    </lineage>
</organism>
<feature type="transmembrane region" description="Helical" evidence="9">
    <location>
        <begin position="383"/>
        <end position="407"/>
    </location>
</feature>
<keyword evidence="4 9" id="KW-0256">Endoplasmic reticulum</keyword>
<dbReference type="FunFam" id="3.30.70.420:FF:000001">
    <property type="entry name" value="3-hydroxy-3-methylglutaryl coenzyme A reductase"/>
    <property type="match status" value="1"/>
</dbReference>
<dbReference type="Gene3D" id="3.30.70.420">
    <property type="entry name" value="Hydroxymethylglutaryl-CoA reductase, class I/II, NAD/NADP-binding domain"/>
    <property type="match status" value="1"/>
</dbReference>
<dbReference type="InterPro" id="IPR023074">
    <property type="entry name" value="HMG_CoA_Rdtase_cat_sf"/>
</dbReference>
<dbReference type="NCBIfam" id="TIGR00533">
    <property type="entry name" value="HMG_CoA_R_NADP"/>
    <property type="match status" value="1"/>
</dbReference>
<dbReference type="InterPro" id="IPR002202">
    <property type="entry name" value="HMG_CoA_Rdtase"/>
</dbReference>
<dbReference type="InterPro" id="IPR004554">
    <property type="entry name" value="HMG_CoA_Rdtase_eu_arc"/>
</dbReference>
<evidence type="ECO:0000256" key="3">
    <source>
        <dbReference type="ARBA" id="ARBA00022692"/>
    </source>
</evidence>
<dbReference type="FunFam" id="1.10.3270.10:FF:000001">
    <property type="entry name" value="3-hydroxy-3-methylglutaryl coenzyme A reductase"/>
    <property type="match status" value="1"/>
</dbReference>
<gene>
    <name evidence="11" type="ORF">A4X13_0g127</name>
</gene>
<dbReference type="PANTHER" id="PTHR10572">
    <property type="entry name" value="3-HYDROXY-3-METHYLGLUTARYL-COENZYME A REDUCTASE"/>
    <property type="match status" value="1"/>
</dbReference>
<comment type="similarity">
    <text evidence="2 9">Belongs to the HMG-CoA reductase family.</text>
</comment>
<evidence type="ECO:0000256" key="8">
    <source>
        <dbReference type="ARBA" id="ARBA00023136"/>
    </source>
</evidence>
<dbReference type="Proteomes" id="UP000077521">
    <property type="component" value="Unassembled WGS sequence"/>
</dbReference>
<dbReference type="PROSITE" id="PS01192">
    <property type="entry name" value="HMG_COA_REDUCTASE_3"/>
    <property type="match status" value="1"/>
</dbReference>
<accession>A0A177TQM1</accession>
<keyword evidence="6 9" id="KW-1133">Transmembrane helix</keyword>
<evidence type="ECO:0000256" key="7">
    <source>
        <dbReference type="ARBA" id="ARBA00023002"/>
    </source>
</evidence>
<feature type="transmembrane region" description="Helical" evidence="9">
    <location>
        <begin position="419"/>
        <end position="440"/>
    </location>
</feature>
<evidence type="ECO:0000256" key="4">
    <source>
        <dbReference type="ARBA" id="ARBA00022824"/>
    </source>
</evidence>
<dbReference type="InterPro" id="IPR053958">
    <property type="entry name" value="HMGCR/SNAP/NPC1-like_SSD"/>
</dbReference>
<protein>
    <recommendedName>
        <fullName evidence="9">3-hydroxy-3-methylglutaryl coenzyme A reductase</fullName>
        <shortName evidence="9">HMG-CoA reductase</shortName>
        <ecNumber evidence="9">1.1.1.34</ecNumber>
    </recommendedName>
</protein>
<dbReference type="Pfam" id="PF12349">
    <property type="entry name" value="Sterol-sensing"/>
    <property type="match status" value="2"/>
</dbReference>
<dbReference type="GO" id="GO:0006696">
    <property type="term" value="P:ergosterol biosynthetic process"/>
    <property type="evidence" value="ECO:0007669"/>
    <property type="project" value="TreeGrafter"/>
</dbReference>
<dbReference type="InterPro" id="IPR009023">
    <property type="entry name" value="HMG_CoA_Rdtase_NAD(P)-bd_sf"/>
</dbReference>
<dbReference type="InterPro" id="IPR023282">
    <property type="entry name" value="HMG_CoA_Rdtase_N"/>
</dbReference>
<feature type="transmembrane region" description="Helical" evidence="9">
    <location>
        <begin position="53"/>
        <end position="71"/>
    </location>
</feature>
<dbReference type="GO" id="GO:0008299">
    <property type="term" value="P:isoprenoid biosynthetic process"/>
    <property type="evidence" value="ECO:0007669"/>
    <property type="project" value="InterPro"/>
</dbReference>
<dbReference type="PANTHER" id="PTHR10572:SF24">
    <property type="entry name" value="3-HYDROXY-3-METHYLGLUTARYL-COENZYME A REDUCTASE"/>
    <property type="match status" value="1"/>
</dbReference>
<keyword evidence="8 9" id="KW-0472">Membrane</keyword>
<comment type="caution">
    <text evidence="11">The sequence shown here is derived from an EMBL/GenBank/DDBJ whole genome shotgun (WGS) entry which is preliminary data.</text>
</comment>
<dbReference type="SUPFAM" id="SSF55035">
    <property type="entry name" value="NAD-binding domain of HMG-CoA reductase"/>
    <property type="match status" value="1"/>
</dbReference>
<evidence type="ECO:0000256" key="5">
    <source>
        <dbReference type="ARBA" id="ARBA00022857"/>
    </source>
</evidence>
<dbReference type="PRINTS" id="PR00071">
    <property type="entry name" value="HMGCOARDTASE"/>
</dbReference>
<dbReference type="CDD" id="cd00643">
    <property type="entry name" value="HMG-CoA_reductase_classI"/>
    <property type="match status" value="1"/>
</dbReference>
<dbReference type="EC" id="1.1.1.34" evidence="9"/>
<dbReference type="PROSITE" id="PS50065">
    <property type="entry name" value="HMG_COA_REDUCTASE_4"/>
    <property type="match status" value="1"/>
</dbReference>
<dbReference type="Gene3D" id="3.90.770.10">
    <property type="entry name" value="3-hydroxy-3-methylglutaryl-coenzyme A Reductase, Chain A, domain 2"/>
    <property type="match status" value="1"/>
</dbReference>
<keyword evidence="3 9" id="KW-0812">Transmembrane</keyword>
<evidence type="ECO:0000256" key="2">
    <source>
        <dbReference type="ARBA" id="ARBA00007661"/>
    </source>
</evidence>
<feature type="compositionally biased region" description="Basic and acidic residues" evidence="10">
    <location>
        <begin position="1486"/>
        <end position="1497"/>
    </location>
</feature>